<organism evidence="2 3">
    <name type="scientific">Cirrhinus molitorella</name>
    <name type="common">mud carp</name>
    <dbReference type="NCBI Taxonomy" id="172907"/>
    <lineage>
        <taxon>Eukaryota</taxon>
        <taxon>Metazoa</taxon>
        <taxon>Chordata</taxon>
        <taxon>Craniata</taxon>
        <taxon>Vertebrata</taxon>
        <taxon>Euteleostomi</taxon>
        <taxon>Actinopterygii</taxon>
        <taxon>Neopterygii</taxon>
        <taxon>Teleostei</taxon>
        <taxon>Ostariophysi</taxon>
        <taxon>Cypriniformes</taxon>
        <taxon>Cyprinidae</taxon>
        <taxon>Labeoninae</taxon>
        <taxon>Labeonini</taxon>
        <taxon>Cirrhinus</taxon>
    </lineage>
</organism>
<feature type="compositionally biased region" description="Polar residues" evidence="1">
    <location>
        <begin position="22"/>
        <end position="34"/>
    </location>
</feature>
<name>A0AA88TRA7_9TELE</name>
<evidence type="ECO:0000313" key="3">
    <source>
        <dbReference type="Proteomes" id="UP001187343"/>
    </source>
</evidence>
<keyword evidence="3" id="KW-1185">Reference proteome</keyword>
<accession>A0AA88TRA7</accession>
<proteinExistence type="predicted"/>
<sequence>MCSDPSAGSGTVSHSLAPNNLIWSPWQHHNGQTTSSSSSSSPQSCILMLSVTTFSVQCHDDLRLPPGSGTVGYGRAASVRTPDPSRIVPETPVPGVTDDRGEEEEEDDGVPAAESNFPEVNEA</sequence>
<dbReference type="AlphaFoldDB" id="A0AA88TRA7"/>
<protein>
    <submittedName>
        <fullName evidence="2">Uncharacterized protein</fullName>
    </submittedName>
</protein>
<dbReference type="EMBL" id="JAUYZG010000018">
    <property type="protein sequence ID" value="KAK2881730.1"/>
    <property type="molecule type" value="Genomic_DNA"/>
</dbReference>
<gene>
    <name evidence="2" type="ORF">Q8A67_018998</name>
</gene>
<evidence type="ECO:0000313" key="2">
    <source>
        <dbReference type="EMBL" id="KAK2881730.1"/>
    </source>
</evidence>
<reference evidence="2" key="1">
    <citation type="submission" date="2023-08" db="EMBL/GenBank/DDBJ databases">
        <title>Chromosome-level Genome Assembly of mud carp (Cirrhinus molitorella).</title>
        <authorList>
            <person name="Liu H."/>
        </authorList>
    </citation>
    <scope>NUCLEOTIDE SEQUENCE</scope>
    <source>
        <strain evidence="2">Prfri</strain>
        <tissue evidence="2">Muscle</tissue>
    </source>
</reference>
<feature type="compositionally biased region" description="Acidic residues" evidence="1">
    <location>
        <begin position="100"/>
        <end position="109"/>
    </location>
</feature>
<dbReference type="Proteomes" id="UP001187343">
    <property type="component" value="Unassembled WGS sequence"/>
</dbReference>
<evidence type="ECO:0000256" key="1">
    <source>
        <dbReference type="SAM" id="MobiDB-lite"/>
    </source>
</evidence>
<comment type="caution">
    <text evidence="2">The sequence shown here is derived from an EMBL/GenBank/DDBJ whole genome shotgun (WGS) entry which is preliminary data.</text>
</comment>
<feature type="region of interest" description="Disordered" evidence="1">
    <location>
        <begin position="63"/>
        <end position="123"/>
    </location>
</feature>
<feature type="region of interest" description="Disordered" evidence="1">
    <location>
        <begin position="22"/>
        <end position="42"/>
    </location>
</feature>